<comment type="caution">
    <text evidence="12">The sequence shown here is derived from an EMBL/GenBank/DDBJ whole genome shotgun (WGS) entry which is preliminary data.</text>
</comment>
<evidence type="ECO:0000259" key="11">
    <source>
        <dbReference type="PROSITE" id="PS50113"/>
    </source>
</evidence>
<evidence type="ECO:0000256" key="4">
    <source>
        <dbReference type="ARBA" id="ARBA00022679"/>
    </source>
</evidence>
<evidence type="ECO:0000256" key="6">
    <source>
        <dbReference type="PROSITE-ProRule" id="PRU00169"/>
    </source>
</evidence>
<comment type="catalytic activity">
    <reaction evidence="1">
        <text>ATP + protein L-histidine = ADP + protein N-phospho-L-histidine.</text>
        <dbReference type="EC" id="2.7.13.3"/>
    </reaction>
</comment>
<evidence type="ECO:0000256" key="3">
    <source>
        <dbReference type="ARBA" id="ARBA00022553"/>
    </source>
</evidence>
<dbReference type="NCBIfam" id="TIGR00229">
    <property type="entry name" value="sensory_box"/>
    <property type="match status" value="1"/>
</dbReference>
<dbReference type="PANTHER" id="PTHR43047">
    <property type="entry name" value="TWO-COMPONENT HISTIDINE PROTEIN KINASE"/>
    <property type="match status" value="1"/>
</dbReference>
<dbReference type="InterPro" id="IPR035965">
    <property type="entry name" value="PAS-like_dom_sf"/>
</dbReference>
<keyword evidence="13" id="KW-1185">Reference proteome</keyword>
<dbReference type="Proteomes" id="UP000282926">
    <property type="component" value="Unassembled WGS sequence"/>
</dbReference>
<dbReference type="Pfam" id="PF00512">
    <property type="entry name" value="HisKA"/>
    <property type="match status" value="1"/>
</dbReference>
<evidence type="ECO:0000259" key="8">
    <source>
        <dbReference type="PROSITE" id="PS50109"/>
    </source>
</evidence>
<proteinExistence type="predicted"/>
<dbReference type="SUPFAM" id="SSF55785">
    <property type="entry name" value="PYP-like sensor domain (PAS domain)"/>
    <property type="match status" value="1"/>
</dbReference>
<evidence type="ECO:0000256" key="2">
    <source>
        <dbReference type="ARBA" id="ARBA00012438"/>
    </source>
</evidence>
<feature type="domain" description="Response regulatory" evidence="9">
    <location>
        <begin position="594"/>
        <end position="707"/>
    </location>
</feature>
<evidence type="ECO:0000259" key="10">
    <source>
        <dbReference type="PROSITE" id="PS50112"/>
    </source>
</evidence>
<evidence type="ECO:0000313" key="12">
    <source>
        <dbReference type="EMBL" id="RVU41393.1"/>
    </source>
</evidence>
<dbReference type="SMART" id="SM00448">
    <property type="entry name" value="REC"/>
    <property type="match status" value="1"/>
</dbReference>
<dbReference type="InterPro" id="IPR003594">
    <property type="entry name" value="HATPase_dom"/>
</dbReference>
<keyword evidence="5" id="KW-0418">Kinase</keyword>
<dbReference type="PANTHER" id="PTHR43047:SF72">
    <property type="entry name" value="OSMOSENSING HISTIDINE PROTEIN KINASE SLN1"/>
    <property type="match status" value="1"/>
</dbReference>
<feature type="domain" description="Histidine kinase" evidence="8">
    <location>
        <begin position="333"/>
        <end position="555"/>
    </location>
</feature>
<dbReference type="PRINTS" id="PR00344">
    <property type="entry name" value="BCTRLSENSOR"/>
</dbReference>
<evidence type="ECO:0000256" key="1">
    <source>
        <dbReference type="ARBA" id="ARBA00000085"/>
    </source>
</evidence>
<dbReference type="PROSITE" id="PS50109">
    <property type="entry name" value="HIS_KIN"/>
    <property type="match status" value="1"/>
</dbReference>
<evidence type="ECO:0000256" key="7">
    <source>
        <dbReference type="SAM" id="Coils"/>
    </source>
</evidence>
<dbReference type="Gene3D" id="3.30.565.10">
    <property type="entry name" value="Histidine kinase-like ATPase, C-terminal domain"/>
    <property type="match status" value="1"/>
</dbReference>
<dbReference type="SMART" id="SM00387">
    <property type="entry name" value="HATPase_c"/>
    <property type="match status" value="1"/>
</dbReference>
<dbReference type="RefSeq" id="WP_127781273.1">
    <property type="nucleotide sequence ID" value="NZ_SADD01000018.1"/>
</dbReference>
<dbReference type="PROSITE" id="PS50113">
    <property type="entry name" value="PAC"/>
    <property type="match status" value="1"/>
</dbReference>
<dbReference type="InterPro" id="IPR000700">
    <property type="entry name" value="PAS-assoc_C"/>
</dbReference>
<dbReference type="InterPro" id="IPR001789">
    <property type="entry name" value="Sig_transdc_resp-reg_receiver"/>
</dbReference>
<feature type="modified residue" description="4-aspartylphosphate" evidence="6">
    <location>
        <position position="643"/>
    </location>
</feature>
<name>A0ABY0CP59_9DELT</name>
<dbReference type="InterPro" id="IPR005467">
    <property type="entry name" value="His_kinase_dom"/>
</dbReference>
<dbReference type="InterPro" id="IPR013656">
    <property type="entry name" value="PAS_4"/>
</dbReference>
<dbReference type="CDD" id="cd00130">
    <property type="entry name" value="PAS"/>
    <property type="match status" value="1"/>
</dbReference>
<dbReference type="InterPro" id="IPR003661">
    <property type="entry name" value="HisK_dim/P_dom"/>
</dbReference>
<sequence length="707" mass="78377">MTESETLRETLLDLERARRKERELRLETEGLLRGLEILGSITDTRAMFGGLFEILQDLLGFEQAYVFTGTRVDAMHLVATTCSGLEEMCWRGEAVTRQALGGEPVAVFNTAMIAEWQDLQRSHALVASSALHIGLRQEPEPSLMVCTHSEPAFFSAKHVQLARRFSMLATQALLNRDLRELKLQAFERSTRDQFFQASDDAMCILDAEGRLLQTNPSMDAGLGYAPGALGGRAFDALVVEEDRERVRGQVRALLSRSASVGFDARFTTEKGQQRWLQWKMSFDADARIIYGSGRDITEQREAEDALRVLNEELRTTRDEALQASKAKSTFLATMSHELRTPLNAIMGYSEIVLEEMSAEGETMYADDLGRIISAGKHLVSIISNVLELSKIEAERMQVHPEPFELRPLVEEVVASVGPLFKKNENDFELRCGEGVGEMVSDAAKVRQILYNLLSNAARFTRQGQVRLDVEVDSARGGEGLCFRVEDTGVGMSPEQLESVFEAFSQADSSWTRTVDGTGLGLAITRHLCDMLGGEIEVASELEVGSVFRVRLPREVKVVAGASEDLEQALVRSAMTRSEGNSLPRDGAGGEAQDCVLVIDDDPDLHALMRRTLESAGVAMASAYNGAEGLHLAHRLHPRAIVLDVSMPVIDGWDVLRLLRSDEELREIPVLVVTMVDNRPKARALGADQFLLKPFDRQALLGWLEKQR</sequence>
<keyword evidence="7" id="KW-0175">Coiled coil</keyword>
<dbReference type="Gene3D" id="3.40.50.2300">
    <property type="match status" value="1"/>
</dbReference>
<dbReference type="Gene3D" id="3.30.450.20">
    <property type="entry name" value="PAS domain"/>
    <property type="match status" value="1"/>
</dbReference>
<dbReference type="Pfam" id="PF00072">
    <property type="entry name" value="Response_reg"/>
    <property type="match status" value="1"/>
</dbReference>
<dbReference type="InterPro" id="IPR036890">
    <property type="entry name" value="HATPase_C_sf"/>
</dbReference>
<dbReference type="EMBL" id="SADD01000018">
    <property type="protein sequence ID" value="RVU41393.1"/>
    <property type="molecule type" value="Genomic_DNA"/>
</dbReference>
<protein>
    <recommendedName>
        <fullName evidence="2">histidine kinase</fullName>
        <ecNumber evidence="2">2.7.13.3</ecNumber>
    </recommendedName>
</protein>
<dbReference type="CDD" id="cd00082">
    <property type="entry name" value="HisKA"/>
    <property type="match status" value="1"/>
</dbReference>
<feature type="domain" description="PAS" evidence="10">
    <location>
        <begin position="187"/>
        <end position="257"/>
    </location>
</feature>
<organism evidence="12 13">
    <name type="scientific">Lujinxingia sediminis</name>
    <dbReference type="NCBI Taxonomy" id="2480984"/>
    <lineage>
        <taxon>Bacteria</taxon>
        <taxon>Deltaproteobacteria</taxon>
        <taxon>Bradymonadales</taxon>
        <taxon>Lujinxingiaceae</taxon>
        <taxon>Lujinxingia</taxon>
    </lineage>
</organism>
<evidence type="ECO:0000256" key="5">
    <source>
        <dbReference type="ARBA" id="ARBA00022777"/>
    </source>
</evidence>
<gene>
    <name evidence="12" type="ORF">EA187_18795</name>
</gene>
<dbReference type="SUPFAM" id="SSF52172">
    <property type="entry name" value="CheY-like"/>
    <property type="match status" value="1"/>
</dbReference>
<dbReference type="InterPro" id="IPR004358">
    <property type="entry name" value="Sig_transdc_His_kin-like_C"/>
</dbReference>
<keyword evidence="4" id="KW-0808">Transferase</keyword>
<dbReference type="Gene3D" id="1.10.287.130">
    <property type="match status" value="1"/>
</dbReference>
<feature type="domain" description="PAC" evidence="11">
    <location>
        <begin position="260"/>
        <end position="308"/>
    </location>
</feature>
<dbReference type="Pfam" id="PF02518">
    <property type="entry name" value="HATPase_c"/>
    <property type="match status" value="1"/>
</dbReference>
<dbReference type="InterPro" id="IPR036097">
    <property type="entry name" value="HisK_dim/P_sf"/>
</dbReference>
<evidence type="ECO:0000259" key="9">
    <source>
        <dbReference type="PROSITE" id="PS50110"/>
    </source>
</evidence>
<feature type="coiled-coil region" evidence="7">
    <location>
        <begin position="299"/>
        <end position="326"/>
    </location>
</feature>
<accession>A0ABY0CP59</accession>
<dbReference type="CDD" id="cd16922">
    <property type="entry name" value="HATPase_EvgS-ArcB-TorS-like"/>
    <property type="match status" value="1"/>
</dbReference>
<dbReference type="SUPFAM" id="SSF47384">
    <property type="entry name" value="Homodimeric domain of signal transducing histidine kinase"/>
    <property type="match status" value="1"/>
</dbReference>
<reference evidence="12 13" key="1">
    <citation type="submission" date="2019-01" db="EMBL/GenBank/DDBJ databases">
        <title>Lujinxingia litoralis gen. nov., sp. nov. and Lujinxingia sediminis gen. nov., sp. nov., new members in the order Bradymonadales, isolated from coastal sediment.</title>
        <authorList>
            <person name="Li C.-M."/>
        </authorList>
    </citation>
    <scope>NUCLEOTIDE SEQUENCE [LARGE SCALE GENOMIC DNA]</scope>
    <source>
        <strain evidence="12 13">SEH01</strain>
    </source>
</reference>
<dbReference type="PROSITE" id="PS50110">
    <property type="entry name" value="RESPONSE_REGULATORY"/>
    <property type="match status" value="1"/>
</dbReference>
<dbReference type="SMART" id="SM00091">
    <property type="entry name" value="PAS"/>
    <property type="match status" value="1"/>
</dbReference>
<dbReference type="EC" id="2.7.13.3" evidence="2"/>
<dbReference type="SMART" id="SM00388">
    <property type="entry name" value="HisKA"/>
    <property type="match status" value="1"/>
</dbReference>
<dbReference type="Pfam" id="PF08448">
    <property type="entry name" value="PAS_4"/>
    <property type="match status" value="1"/>
</dbReference>
<evidence type="ECO:0000313" key="13">
    <source>
        <dbReference type="Proteomes" id="UP000282926"/>
    </source>
</evidence>
<dbReference type="SUPFAM" id="SSF55874">
    <property type="entry name" value="ATPase domain of HSP90 chaperone/DNA topoisomerase II/histidine kinase"/>
    <property type="match status" value="1"/>
</dbReference>
<dbReference type="InterPro" id="IPR000014">
    <property type="entry name" value="PAS"/>
</dbReference>
<keyword evidence="3 6" id="KW-0597">Phosphoprotein</keyword>
<dbReference type="InterPro" id="IPR011006">
    <property type="entry name" value="CheY-like_superfamily"/>
</dbReference>
<dbReference type="PROSITE" id="PS50112">
    <property type="entry name" value="PAS"/>
    <property type="match status" value="1"/>
</dbReference>